<evidence type="ECO:0000256" key="3">
    <source>
        <dbReference type="ARBA" id="ARBA00022787"/>
    </source>
</evidence>
<evidence type="ECO:0000256" key="7">
    <source>
        <dbReference type="ARBA" id="ARBA00023128"/>
    </source>
</evidence>
<dbReference type="RefSeq" id="XP_003955089.1">
    <property type="nucleotide sequence ID" value="XM_003955040.1"/>
</dbReference>
<dbReference type="PANTHER" id="PTHR28204:SF1">
    <property type="entry name" value="MITOCHONDRIAL DISTRIBUTION AND MORPHOLOGY PROTEIN 12"/>
    <property type="match status" value="1"/>
</dbReference>
<dbReference type="EMBL" id="HE650821">
    <property type="protein sequence ID" value="CCF55954.1"/>
    <property type="molecule type" value="Genomic_DNA"/>
</dbReference>
<dbReference type="Proteomes" id="UP000005220">
    <property type="component" value="Chromosome 1"/>
</dbReference>
<dbReference type="GO" id="GO:0070096">
    <property type="term" value="P:mitochondrial outer membrane translocase complex assembly"/>
    <property type="evidence" value="ECO:0007669"/>
    <property type="project" value="EnsemblFungi"/>
</dbReference>
<dbReference type="STRING" id="1071382.H2ANK4"/>
<reference evidence="11 12" key="1">
    <citation type="journal article" date="2011" name="Proc. Natl. Acad. Sci. U.S.A.">
        <title>Evolutionary erosion of yeast sex chromosomes by mating-type switching accidents.</title>
        <authorList>
            <person name="Gordon J.L."/>
            <person name="Armisen D."/>
            <person name="Proux-Wera E."/>
            <person name="Oheigeartaigh S.S."/>
            <person name="Byrne K.P."/>
            <person name="Wolfe K.H."/>
        </authorList>
    </citation>
    <scope>NUCLEOTIDE SEQUENCE [LARGE SCALE GENOMIC DNA]</scope>
    <source>
        <strain evidence="12">ATCC 22294 / BCRC 22015 / CBS 2517 / CECT 1963 / NBRC 1671 / NRRL Y-8276</strain>
    </source>
</reference>
<feature type="region of interest" description="Disordered" evidence="9">
    <location>
        <begin position="244"/>
        <end position="268"/>
    </location>
</feature>
<dbReference type="GO" id="GO:0008289">
    <property type="term" value="F:lipid binding"/>
    <property type="evidence" value="ECO:0007669"/>
    <property type="project" value="UniProtKB-KW"/>
</dbReference>
<organism evidence="11 12">
    <name type="scientific">Kazachstania africana (strain ATCC 22294 / BCRC 22015 / CBS 2517 / CECT 1963 / NBRC 1671 / NRRL Y-8276)</name>
    <name type="common">Yeast</name>
    <name type="synonym">Kluyveromyces africanus</name>
    <dbReference type="NCBI Taxonomy" id="1071382"/>
    <lineage>
        <taxon>Eukaryota</taxon>
        <taxon>Fungi</taxon>
        <taxon>Dikarya</taxon>
        <taxon>Ascomycota</taxon>
        <taxon>Saccharomycotina</taxon>
        <taxon>Saccharomycetes</taxon>
        <taxon>Saccharomycetales</taxon>
        <taxon>Saccharomycetaceae</taxon>
        <taxon>Kazachstania</taxon>
    </lineage>
</organism>
<dbReference type="FunCoup" id="H2ANK4">
    <property type="interactions" value="79"/>
</dbReference>
<dbReference type="CDD" id="cd21672">
    <property type="entry name" value="SMP_Mdm12"/>
    <property type="match status" value="1"/>
</dbReference>
<proteinExistence type="predicted"/>
<accession>H2ANK4</accession>
<keyword evidence="8" id="KW-0472">Membrane</keyword>
<dbReference type="AlphaFoldDB" id="H2ANK4"/>
<keyword evidence="6" id="KW-0446">Lipid-binding</keyword>
<protein>
    <recommendedName>
        <fullName evidence="10">SMP-LTD domain-containing protein</fullName>
    </recommendedName>
</protein>
<gene>
    <name evidence="11" type="primary">KAFR0A05190</name>
    <name evidence="11" type="ORF">KAFR_0A05190</name>
</gene>
<dbReference type="OrthoDB" id="3356905at2759"/>
<dbReference type="InterPro" id="IPR027532">
    <property type="entry name" value="Mdm12"/>
</dbReference>
<evidence type="ECO:0000256" key="2">
    <source>
        <dbReference type="ARBA" id="ARBA00022448"/>
    </source>
</evidence>
<evidence type="ECO:0000313" key="11">
    <source>
        <dbReference type="EMBL" id="CCF55954.1"/>
    </source>
</evidence>
<dbReference type="KEGG" id="kaf:KAFR_0A05190"/>
<comment type="subcellular location">
    <subcellularLocation>
        <location evidence="1">Membrane</location>
    </subcellularLocation>
</comment>
<sequence length="268" mass="30999">MSLEINWRELIKDDQLNESLKVKLNQFFKKSLNLPNYLENFEILNLKLNSENSPSIIIKDITNPLPEFYEEDKSCENSNDIQLLLDCKYETDLYLEFETNLKLNYPVDKFMRLPIKFRVTFLALHILCLLCVFENGKKVTFSILCDIDDNETTEKPTHPISRNIVGSPFERLSIIKNLSIETEIGEGEEVEDSGNRGLNTNSNNDNAALRSVDKLEEWLLDKFKSFLRTEVGWPSWITFDLNENGSDIETDDTADDDDYIDIDSETSS</sequence>
<dbReference type="GO" id="GO:1990456">
    <property type="term" value="P:mitochondrion-endoplasmic reticulum membrane tethering"/>
    <property type="evidence" value="ECO:0007669"/>
    <property type="project" value="EnsemblFungi"/>
</dbReference>
<keyword evidence="3" id="KW-1000">Mitochondrion outer membrane</keyword>
<dbReference type="InterPro" id="IPR031468">
    <property type="entry name" value="SMP_LBD"/>
</dbReference>
<keyword evidence="4" id="KW-0256">Endoplasmic reticulum</keyword>
<keyword evidence="5" id="KW-0445">Lipid transport</keyword>
<dbReference type="Pfam" id="PF26544">
    <property type="entry name" value="Mdm12"/>
    <property type="match status" value="1"/>
</dbReference>
<dbReference type="GO" id="GO:0015917">
    <property type="term" value="P:aminophospholipid transport"/>
    <property type="evidence" value="ECO:0007669"/>
    <property type="project" value="EnsemblFungi"/>
</dbReference>
<evidence type="ECO:0000256" key="6">
    <source>
        <dbReference type="ARBA" id="ARBA00023121"/>
    </source>
</evidence>
<evidence type="ECO:0000256" key="9">
    <source>
        <dbReference type="SAM" id="MobiDB-lite"/>
    </source>
</evidence>
<dbReference type="eggNOG" id="ENOG502QQS2">
    <property type="taxonomic scope" value="Eukaryota"/>
</dbReference>
<keyword evidence="12" id="KW-1185">Reference proteome</keyword>
<evidence type="ECO:0000313" key="12">
    <source>
        <dbReference type="Proteomes" id="UP000005220"/>
    </source>
</evidence>
<evidence type="ECO:0000256" key="1">
    <source>
        <dbReference type="ARBA" id="ARBA00004370"/>
    </source>
</evidence>
<feature type="domain" description="SMP-LTD" evidence="10">
    <location>
        <begin position="1"/>
        <end position="242"/>
    </location>
</feature>
<dbReference type="GO" id="GO:0032865">
    <property type="term" value="C:ERMES complex"/>
    <property type="evidence" value="ECO:0007669"/>
    <property type="project" value="EnsemblFungi"/>
</dbReference>
<dbReference type="InParanoid" id="H2ANK4"/>
<name>H2ANK4_KAZAF</name>
<keyword evidence="7" id="KW-0496">Mitochondrion</keyword>
<evidence type="ECO:0000256" key="4">
    <source>
        <dbReference type="ARBA" id="ARBA00022824"/>
    </source>
</evidence>
<evidence type="ECO:0000256" key="5">
    <source>
        <dbReference type="ARBA" id="ARBA00023055"/>
    </source>
</evidence>
<keyword evidence="2" id="KW-0813">Transport</keyword>
<dbReference type="HOGENOM" id="CLU_026794_2_0_1"/>
<dbReference type="GO" id="GO:0007031">
    <property type="term" value="P:peroxisome organization"/>
    <property type="evidence" value="ECO:0007669"/>
    <property type="project" value="EnsemblFungi"/>
</dbReference>
<evidence type="ECO:0000259" key="10">
    <source>
        <dbReference type="PROSITE" id="PS51847"/>
    </source>
</evidence>
<dbReference type="GeneID" id="13886284"/>
<feature type="compositionally biased region" description="Acidic residues" evidence="9">
    <location>
        <begin position="246"/>
        <end position="268"/>
    </location>
</feature>
<dbReference type="GO" id="GO:0000001">
    <property type="term" value="P:mitochondrion inheritance"/>
    <property type="evidence" value="ECO:0007669"/>
    <property type="project" value="EnsemblFungi"/>
</dbReference>
<evidence type="ECO:0000256" key="8">
    <source>
        <dbReference type="ARBA" id="ARBA00023136"/>
    </source>
</evidence>
<dbReference type="PANTHER" id="PTHR28204">
    <property type="entry name" value="MITOCHONDRIAL DISTRIBUTION AND MORPHOLOGY PROTEIN 12"/>
    <property type="match status" value="1"/>
</dbReference>
<dbReference type="PROSITE" id="PS51847">
    <property type="entry name" value="SMP"/>
    <property type="match status" value="1"/>
</dbReference>
<dbReference type="GO" id="GO:0120013">
    <property type="term" value="F:lipid transfer activity"/>
    <property type="evidence" value="ECO:0007669"/>
    <property type="project" value="EnsemblFungi"/>
</dbReference>